<evidence type="ECO:0000259" key="1">
    <source>
        <dbReference type="Pfam" id="PF08389"/>
    </source>
</evidence>
<dbReference type="Pfam" id="PF08389">
    <property type="entry name" value="Xpo1"/>
    <property type="match status" value="1"/>
</dbReference>
<dbReference type="InterPro" id="IPR011989">
    <property type="entry name" value="ARM-like"/>
</dbReference>
<dbReference type="InterPro" id="IPR058537">
    <property type="entry name" value="TPR_TNPO3_IPO13_4th"/>
</dbReference>
<dbReference type="SUPFAM" id="SSF48371">
    <property type="entry name" value="ARM repeat"/>
    <property type="match status" value="1"/>
</dbReference>
<dbReference type="PANTHER" id="PTHR12363">
    <property type="entry name" value="TRANSPORTIN 3 AND IMPORTIN 13"/>
    <property type="match status" value="1"/>
</dbReference>
<feature type="domain" description="Exportin-1/Importin-beta-like" evidence="1">
    <location>
        <begin position="107"/>
        <end position="249"/>
    </location>
</feature>
<dbReference type="AlphaFoldDB" id="A0A376B8L6"/>
<dbReference type="InterPro" id="IPR057941">
    <property type="entry name" value="TPR_TNPO3_IPO13_2nd"/>
</dbReference>
<dbReference type="Pfam" id="PF24139">
    <property type="entry name" value="TPR_TNPO3_IPO13_4th"/>
    <property type="match status" value="1"/>
</dbReference>
<dbReference type="GO" id="GO:0005737">
    <property type="term" value="C:cytoplasm"/>
    <property type="evidence" value="ECO:0007669"/>
    <property type="project" value="TreeGrafter"/>
</dbReference>
<dbReference type="EMBL" id="UFAJ01000362">
    <property type="protein sequence ID" value="SSD60470.1"/>
    <property type="molecule type" value="Genomic_DNA"/>
</dbReference>
<evidence type="ECO:0000313" key="3">
    <source>
        <dbReference type="Proteomes" id="UP000262825"/>
    </source>
</evidence>
<dbReference type="Pfam" id="PF24138">
    <property type="entry name" value="TPR_TNPO3_IPO13_2nd"/>
    <property type="match status" value="1"/>
</dbReference>
<dbReference type="InterPro" id="IPR016024">
    <property type="entry name" value="ARM-type_fold"/>
</dbReference>
<dbReference type="InterPro" id="IPR057942">
    <property type="entry name" value="TPR_TNPO3_IPO13_3rd"/>
</dbReference>
<evidence type="ECO:0000313" key="2">
    <source>
        <dbReference type="EMBL" id="SSD60470.1"/>
    </source>
</evidence>
<dbReference type="Gene3D" id="1.25.10.10">
    <property type="entry name" value="Leucine-rich Repeat Variant"/>
    <property type="match status" value="1"/>
</dbReference>
<dbReference type="Proteomes" id="UP000262825">
    <property type="component" value="Unassembled WGS sequence"/>
</dbReference>
<sequence length="977" mass="112454">MDGIKQNIFESLNCINSSVSSENDKKVALNYLEGVQKEHVSWRIMLEMLNTSKGDKKENTSDSSMLIFAAQTLRNKITYDLNQLEPNEMEEIKYALLNLVSHSTFNKVVMIQLYVSLAKFAIQYVTWKKPVQEIITNLLNEPDRLLEFLKILPEETLDMKGITLTEDEFNSRIHELISAISINVLQFLIDCSSNGVSPKLVLSCLSTWSGEFPIEQLITVEPLMNLIFQTLYNNYESDNDSFEGAITCLIFILRETRDIPNQDMIMSLYNNLIQLNNALLSVPANRVDPDILDAMTRVFVEAGEAWCVFIAKTPNVFRPLVEVLLFLTCSSDQDLDIVKYVFPFWFDLKQFLVLPRYSSQKKEYMDIYQKLLTGIIEHLKYPEDKFDSKEEEDKFKDFRYDMGDVLKDCTAVVGPLVALTQPLEILKHFKHWQSVEAALFALRTMAHEVPRSENQVLPQIIPFLCSDENNTQLLPDHQKVKYSIILVLGRYTEWTNNHPKFLGMQLSYIYRTFDSCANDPDILNASSHALMFFCQDCKELLSPHINDLMDLYYKVSPLIDVESNFEICQGLSSVINQLPVEQLTENLAIFLSKFLPPFNEMCNANEITSDLSNKIADQMDLLYGIFSEIYPRSEATDTKTTDPVVVIVQQLWEGSLKSIFTKFINNSVVMERGMKLTRQLFSNLNCFMEPLLPSIVEFIAHGFSTTGLSCYLWCSGSIIAIFGDTDSYPTISPQVKSAVWEFACQQCITFMNNFNKIPLDIQNDGNADSDKIILQYSDMIYDFFLMVSDALMFYPEEFINSYGLMDQIVEIILKTCTVLNDSETCGLVIRCLDDIILWGFNTPPISSLTIKTTPPQWKEKVLTTFINKGPQLVNILINGLIFKFSKDESIEVTNCLSDFIKLIHSSGNEKYYSLLLEWFSKLMDRLKYPVDPQQKAIFLDNISKSIKYADFRKLKSSIYDFTNWYRRKWVSSRLYNN</sequence>
<protein>
    <submittedName>
        <fullName evidence="2">Related to mRNA transport regulator MTR10</fullName>
    </submittedName>
</protein>
<proteinExistence type="predicted"/>
<dbReference type="InterPro" id="IPR051345">
    <property type="entry name" value="Importin_beta-like_NTR"/>
</dbReference>
<dbReference type="GO" id="GO:0006606">
    <property type="term" value="P:protein import into nucleus"/>
    <property type="evidence" value="ECO:0007669"/>
    <property type="project" value="TreeGrafter"/>
</dbReference>
<accession>A0A376B8L6</accession>
<organism evidence="2 3">
    <name type="scientific">Saccharomycodes ludwigii</name>
    <dbReference type="NCBI Taxonomy" id="36035"/>
    <lineage>
        <taxon>Eukaryota</taxon>
        <taxon>Fungi</taxon>
        <taxon>Dikarya</taxon>
        <taxon>Ascomycota</taxon>
        <taxon>Saccharomycotina</taxon>
        <taxon>Saccharomycetes</taxon>
        <taxon>Saccharomycodales</taxon>
        <taxon>Saccharomycodaceae</taxon>
        <taxon>Saccharomycodes</taxon>
    </lineage>
</organism>
<dbReference type="Pfam" id="PF24140">
    <property type="entry name" value="TPR_TNPO3_IPO13_3rd"/>
    <property type="match status" value="1"/>
</dbReference>
<dbReference type="VEuPathDB" id="FungiDB:SCODWIG_02231"/>
<gene>
    <name evidence="2" type="ORF">SCODWIG_02231</name>
</gene>
<dbReference type="PANTHER" id="PTHR12363:SF53">
    <property type="entry name" value="MRNA TRANSPORT REGULATOR MTR10"/>
    <property type="match status" value="1"/>
</dbReference>
<keyword evidence="3" id="KW-1185">Reference proteome</keyword>
<name>A0A376B8L6_9ASCO</name>
<dbReference type="InterPro" id="IPR013598">
    <property type="entry name" value="Exportin-1/Importin-b-like"/>
</dbReference>
<reference evidence="3" key="1">
    <citation type="submission" date="2018-06" db="EMBL/GenBank/DDBJ databases">
        <authorList>
            <person name="Guldener U."/>
        </authorList>
    </citation>
    <scope>NUCLEOTIDE SEQUENCE [LARGE SCALE GENOMIC DNA]</scope>
    <source>
        <strain evidence="3">UTAD17</strain>
    </source>
</reference>